<dbReference type="EMBL" id="CAJPDS010000001">
    <property type="protein sequence ID" value="CAF9903246.1"/>
    <property type="molecule type" value="Genomic_DNA"/>
</dbReference>
<keyword evidence="3" id="KW-1185">Reference proteome</keyword>
<sequence>MDLATAAVCSCSDELAAAETTQISHSSTSNRGLTPVHSYIEEPSFSSNEANTTSNKLNNMEKPPSLPIALPRPVISNPKMTLMTMPPEIVRMIVQQLAPADKVSVKYTNSYFHSWIQVKCQTFKDNRRRLHVNRLHRDIGALQAAVVCPHCMSVRLRSLEHRGPLGSWALKRLTWREQVHACCDARKPRDLPTQRLAINADDGSSDKDKGSETVINVEQPGMALFQICLHCSKEVPLWEDRFDLGRQLCPWCRCGTCPIVFMPRRIALSNVDTPTEHGTVAFVG</sequence>
<feature type="region of interest" description="Disordered" evidence="1">
    <location>
        <begin position="41"/>
        <end position="71"/>
    </location>
</feature>
<protein>
    <recommendedName>
        <fullName evidence="4">F-box domain-containing protein</fullName>
    </recommendedName>
</protein>
<dbReference type="AlphaFoldDB" id="A0A8H3EHT0"/>
<evidence type="ECO:0008006" key="4">
    <source>
        <dbReference type="Google" id="ProtNLM"/>
    </source>
</evidence>
<organism evidence="2 3">
    <name type="scientific">Heterodermia speciosa</name>
    <dbReference type="NCBI Taxonomy" id="116794"/>
    <lineage>
        <taxon>Eukaryota</taxon>
        <taxon>Fungi</taxon>
        <taxon>Dikarya</taxon>
        <taxon>Ascomycota</taxon>
        <taxon>Pezizomycotina</taxon>
        <taxon>Lecanoromycetes</taxon>
        <taxon>OSLEUM clade</taxon>
        <taxon>Lecanoromycetidae</taxon>
        <taxon>Caliciales</taxon>
        <taxon>Physciaceae</taxon>
        <taxon>Heterodermia</taxon>
    </lineage>
</organism>
<dbReference type="Proteomes" id="UP000664521">
    <property type="component" value="Unassembled WGS sequence"/>
</dbReference>
<proteinExistence type="predicted"/>
<gene>
    <name evidence="2" type="ORF">HETSPECPRED_000175</name>
</gene>
<accession>A0A8H3EHT0</accession>
<evidence type="ECO:0000313" key="3">
    <source>
        <dbReference type="Proteomes" id="UP000664521"/>
    </source>
</evidence>
<comment type="caution">
    <text evidence="2">The sequence shown here is derived from an EMBL/GenBank/DDBJ whole genome shotgun (WGS) entry which is preliminary data.</text>
</comment>
<reference evidence="2" key="1">
    <citation type="submission" date="2021-03" db="EMBL/GenBank/DDBJ databases">
        <authorList>
            <person name="Tagirdzhanova G."/>
        </authorList>
    </citation>
    <scope>NUCLEOTIDE SEQUENCE</scope>
</reference>
<dbReference type="OrthoDB" id="5281164at2759"/>
<evidence type="ECO:0000256" key="1">
    <source>
        <dbReference type="SAM" id="MobiDB-lite"/>
    </source>
</evidence>
<name>A0A8H3EHT0_9LECA</name>
<feature type="compositionally biased region" description="Polar residues" evidence="1">
    <location>
        <begin position="44"/>
        <end position="58"/>
    </location>
</feature>
<evidence type="ECO:0000313" key="2">
    <source>
        <dbReference type="EMBL" id="CAF9903246.1"/>
    </source>
</evidence>